<dbReference type="Proteomes" id="UP000190435">
    <property type="component" value="Unassembled WGS sequence"/>
</dbReference>
<accession>A0A1T0A5U2</accession>
<evidence type="ECO:0000313" key="2">
    <source>
        <dbReference type="Proteomes" id="UP000190435"/>
    </source>
</evidence>
<sequence>MFITNKIFDKIFVRLELVKGLRLSLQVGLNEAKFNVLDCVCLIKCWIAPSPIQLVHLKPKQ</sequence>
<comment type="caution">
    <text evidence="1">The sequence shown here is derived from an EMBL/GenBank/DDBJ whole genome shotgun (WGS) entry which is preliminary data.</text>
</comment>
<reference evidence="1 2" key="1">
    <citation type="submission" date="2017-02" db="EMBL/GenBank/DDBJ databases">
        <title>Draft genome sequence of Moraxella caviae CCUG 355 type strain.</title>
        <authorList>
            <person name="Engstrom-Jakobsson H."/>
            <person name="Salva-Serra F."/>
            <person name="Thorell K."/>
            <person name="Gonzales-Siles L."/>
            <person name="Karlsson R."/>
            <person name="Boulund F."/>
            <person name="Engstrand L."/>
            <person name="Moore E."/>
        </authorList>
    </citation>
    <scope>NUCLEOTIDE SEQUENCE [LARGE SCALE GENOMIC DNA]</scope>
    <source>
        <strain evidence="1 2">CCUG 355</strain>
    </source>
</reference>
<proteinExistence type="predicted"/>
<keyword evidence="2" id="KW-1185">Reference proteome</keyword>
<dbReference type="EMBL" id="MUXU01000025">
    <property type="protein sequence ID" value="OOR91057.1"/>
    <property type="molecule type" value="Genomic_DNA"/>
</dbReference>
<dbReference type="AlphaFoldDB" id="A0A1T0A5U2"/>
<evidence type="ECO:0000313" key="1">
    <source>
        <dbReference type="EMBL" id="OOR91057.1"/>
    </source>
</evidence>
<organism evidence="1 2">
    <name type="scientific">Moraxella caviae</name>
    <dbReference type="NCBI Taxonomy" id="34060"/>
    <lineage>
        <taxon>Bacteria</taxon>
        <taxon>Pseudomonadati</taxon>
        <taxon>Pseudomonadota</taxon>
        <taxon>Gammaproteobacteria</taxon>
        <taxon>Moraxellales</taxon>
        <taxon>Moraxellaceae</taxon>
        <taxon>Moraxella</taxon>
    </lineage>
</organism>
<name>A0A1T0A5U2_9GAMM</name>
<protein>
    <submittedName>
        <fullName evidence="1">Uncharacterized protein</fullName>
    </submittedName>
</protein>
<gene>
    <name evidence="1" type="ORF">B0181_03745</name>
</gene>